<name>A0ABS1HK41_9BACT</name>
<proteinExistence type="predicted"/>
<accession>A0ABS1HK41</accession>
<dbReference type="EMBL" id="JAENRR010000024">
    <property type="protein sequence ID" value="MBK3517966.1"/>
    <property type="molecule type" value="Genomic_DNA"/>
</dbReference>
<feature type="signal peptide" evidence="1">
    <location>
        <begin position="1"/>
        <end position="33"/>
    </location>
</feature>
<keyword evidence="1" id="KW-0732">Signal</keyword>
<reference evidence="2 3" key="1">
    <citation type="submission" date="2021-01" db="EMBL/GenBank/DDBJ databases">
        <title>Carboxyliciviraga sp.nov., isolated from coastal sediments.</title>
        <authorList>
            <person name="Lu D."/>
            <person name="Zhang T."/>
        </authorList>
    </citation>
    <scope>NUCLEOTIDE SEQUENCE [LARGE SCALE GENOMIC DNA]</scope>
    <source>
        <strain evidence="2 3">N1Y132</strain>
    </source>
</reference>
<gene>
    <name evidence="2" type="ORF">JIV24_11535</name>
</gene>
<dbReference type="RefSeq" id="WP_200465195.1">
    <property type="nucleotide sequence ID" value="NZ_JAENRR010000024.1"/>
</dbReference>
<protein>
    <recommendedName>
        <fullName evidence="4">Lipoprotein</fullName>
    </recommendedName>
</protein>
<evidence type="ECO:0008006" key="4">
    <source>
        <dbReference type="Google" id="ProtNLM"/>
    </source>
</evidence>
<evidence type="ECO:0000256" key="1">
    <source>
        <dbReference type="SAM" id="SignalP"/>
    </source>
</evidence>
<comment type="caution">
    <text evidence="2">The sequence shown here is derived from an EMBL/GenBank/DDBJ whole genome shotgun (WGS) entry which is preliminary data.</text>
</comment>
<evidence type="ECO:0000313" key="2">
    <source>
        <dbReference type="EMBL" id="MBK3517966.1"/>
    </source>
</evidence>
<feature type="chain" id="PRO_5046463404" description="Lipoprotein" evidence="1">
    <location>
        <begin position="34"/>
        <end position="108"/>
    </location>
</feature>
<keyword evidence="3" id="KW-1185">Reference proteome</keyword>
<sequence>MINSNIVKKANSFVRFGFLLSIMMFLCNCTADAERGKENSQDIVADTLMFTTNESFFSPVGTLRAHLVDKTSGEEYNKFEYYDYIYDWNQPIDTILFAVTIKKEVICL</sequence>
<evidence type="ECO:0000313" key="3">
    <source>
        <dbReference type="Proteomes" id="UP000605676"/>
    </source>
</evidence>
<organism evidence="2 3">
    <name type="scientific">Carboxylicivirga marina</name>
    <dbReference type="NCBI Taxonomy" id="2800988"/>
    <lineage>
        <taxon>Bacteria</taxon>
        <taxon>Pseudomonadati</taxon>
        <taxon>Bacteroidota</taxon>
        <taxon>Bacteroidia</taxon>
        <taxon>Marinilabiliales</taxon>
        <taxon>Marinilabiliaceae</taxon>
        <taxon>Carboxylicivirga</taxon>
    </lineage>
</organism>
<dbReference type="Proteomes" id="UP000605676">
    <property type="component" value="Unassembled WGS sequence"/>
</dbReference>